<dbReference type="PANTHER" id="PTHR36724:SF1">
    <property type="entry name" value="COMPLEX 1 LYR-LIKE PROTEIN"/>
    <property type="match status" value="1"/>
</dbReference>
<keyword evidence="3" id="KW-1185">Reference proteome</keyword>
<proteinExistence type="predicted"/>
<comment type="caution">
    <text evidence="2">The sequence shown here is derived from an EMBL/GenBank/DDBJ whole genome shotgun (WGS) entry which is preliminary data.</text>
</comment>
<dbReference type="Proteomes" id="UP001281410">
    <property type="component" value="Unassembled WGS sequence"/>
</dbReference>
<evidence type="ECO:0000259" key="1">
    <source>
        <dbReference type="Pfam" id="PF23655"/>
    </source>
</evidence>
<sequence>MTKCGIFQYAHYLFEEMPHRDHVSSAVLAVMQRIQWKMKSLLWCAASPPETRAQVLSLYRQILRSLNSPKLELSLAARLAKKAEARAIFMLGSEEQSLHNIADLIDAAEYSLSLLKEGNIPKHIQ</sequence>
<organism evidence="2 3">
    <name type="scientific">Dipteronia sinensis</name>
    <dbReference type="NCBI Taxonomy" id="43782"/>
    <lineage>
        <taxon>Eukaryota</taxon>
        <taxon>Viridiplantae</taxon>
        <taxon>Streptophyta</taxon>
        <taxon>Embryophyta</taxon>
        <taxon>Tracheophyta</taxon>
        <taxon>Spermatophyta</taxon>
        <taxon>Magnoliopsida</taxon>
        <taxon>eudicotyledons</taxon>
        <taxon>Gunneridae</taxon>
        <taxon>Pentapetalae</taxon>
        <taxon>rosids</taxon>
        <taxon>malvids</taxon>
        <taxon>Sapindales</taxon>
        <taxon>Sapindaceae</taxon>
        <taxon>Hippocastanoideae</taxon>
        <taxon>Acereae</taxon>
        <taxon>Dipteronia</taxon>
    </lineage>
</organism>
<accession>A0AAE0A855</accession>
<dbReference type="Pfam" id="PF23655">
    <property type="entry name" value="LYRM_2"/>
    <property type="match status" value="1"/>
</dbReference>
<name>A0AAE0A855_9ROSI</name>
<protein>
    <recommendedName>
        <fullName evidence="1">LYR motif containing domain-containing protein</fullName>
    </recommendedName>
</protein>
<dbReference type="AlphaFoldDB" id="A0AAE0A855"/>
<dbReference type="InterPro" id="IPR056185">
    <property type="entry name" value="LYRM_2_plant"/>
</dbReference>
<feature type="domain" description="LYR motif containing" evidence="1">
    <location>
        <begin position="51"/>
        <end position="116"/>
    </location>
</feature>
<dbReference type="EMBL" id="JANJYJ010000006">
    <property type="protein sequence ID" value="KAK3205700.1"/>
    <property type="molecule type" value="Genomic_DNA"/>
</dbReference>
<dbReference type="PANTHER" id="PTHR36724">
    <property type="entry name" value="COMPLEX 1 LYR-LIKE PROTEIN"/>
    <property type="match status" value="1"/>
</dbReference>
<gene>
    <name evidence="2" type="ORF">Dsin_019746</name>
</gene>
<reference evidence="2" key="1">
    <citation type="journal article" date="2023" name="Plant J.">
        <title>Genome sequences and population genomics provide insights into the demographic history, inbreeding, and mutation load of two 'living fossil' tree species of Dipteronia.</title>
        <authorList>
            <person name="Feng Y."/>
            <person name="Comes H.P."/>
            <person name="Chen J."/>
            <person name="Zhu S."/>
            <person name="Lu R."/>
            <person name="Zhang X."/>
            <person name="Li P."/>
            <person name="Qiu J."/>
            <person name="Olsen K.M."/>
            <person name="Qiu Y."/>
        </authorList>
    </citation>
    <scope>NUCLEOTIDE SEQUENCE</scope>
    <source>
        <strain evidence="2">NBL</strain>
    </source>
</reference>
<evidence type="ECO:0000313" key="3">
    <source>
        <dbReference type="Proteomes" id="UP001281410"/>
    </source>
</evidence>
<evidence type="ECO:0000313" key="2">
    <source>
        <dbReference type="EMBL" id="KAK3205700.1"/>
    </source>
</evidence>